<dbReference type="GO" id="GO:0004803">
    <property type="term" value="F:transposase activity"/>
    <property type="evidence" value="ECO:0007669"/>
    <property type="project" value="UniProtKB-UniRule"/>
</dbReference>
<organism evidence="7 8">
    <name type="scientific">Corynebacterium flavescens</name>
    <dbReference type="NCBI Taxonomy" id="28028"/>
    <lineage>
        <taxon>Bacteria</taxon>
        <taxon>Bacillati</taxon>
        <taxon>Actinomycetota</taxon>
        <taxon>Actinomycetes</taxon>
        <taxon>Mycobacteriales</taxon>
        <taxon>Corynebacteriaceae</taxon>
        <taxon>Corynebacterium</taxon>
    </lineage>
</organism>
<dbReference type="PANTHER" id="PTHR33217">
    <property type="entry name" value="TRANSPOSASE FOR INSERTION SEQUENCE ELEMENT IS1081"/>
    <property type="match status" value="1"/>
</dbReference>
<dbReference type="NCBIfam" id="NF033543">
    <property type="entry name" value="transpos_IS256"/>
    <property type="match status" value="1"/>
</dbReference>
<dbReference type="Pfam" id="PF00872">
    <property type="entry name" value="Transposase_mut"/>
    <property type="match status" value="1"/>
</dbReference>
<keyword evidence="4 6" id="KW-0238">DNA-binding</keyword>
<keyword evidence="3 6" id="KW-0815">Transposition</keyword>
<evidence type="ECO:0000256" key="2">
    <source>
        <dbReference type="ARBA" id="ARBA00010961"/>
    </source>
</evidence>
<evidence type="ECO:0000256" key="1">
    <source>
        <dbReference type="ARBA" id="ARBA00002190"/>
    </source>
</evidence>
<evidence type="ECO:0000256" key="4">
    <source>
        <dbReference type="ARBA" id="ARBA00023125"/>
    </source>
</evidence>
<comment type="function">
    <text evidence="1 6">Required for the transposition of the insertion element.</text>
</comment>
<dbReference type="EMBL" id="BJNB01000081">
    <property type="protein sequence ID" value="GEB98929.1"/>
    <property type="molecule type" value="Genomic_DNA"/>
</dbReference>
<sequence length="419" mass="46326">MASAPNHIDPTGYLDDLLAQASPDLMRQMLQDTINLLLSAQADQVCGAEYGTTSDNRTNRRNGYRHRDLDTRVGTVDVAVPKLRQGSYFPDWLLEHRTRVESALTSAVATAYLKGVSTRRMDDLVKSLGITGMSKSQVSTMAKDLDSMVADFRTRPLDAGPYLYLSADALTIKVREGGRVVKTSVLLACGINAEGFREILGMQVATAESTASWTGFFRDLKARGLDIVGLITSDAHCGIQHAIGDVFPDASWQRCRTHYAKNLSEVVPKSEWKWVRTMFQSIFDQETPDRVWAQAKAVVDMLDDTLPKAAAHLEEALDEILAFTAFPKPAWTKVWSNNPTERLNKEIRRRTNVVGIFPDRDSVVRLVGAVLAEQHEDWMQQRRYMPLAVLSSTAEMLAKARAADGVGVVVGDGQEALVA</sequence>
<evidence type="ECO:0000256" key="3">
    <source>
        <dbReference type="ARBA" id="ARBA00022578"/>
    </source>
</evidence>
<dbReference type="GeneID" id="82881346"/>
<keyword evidence="5 6" id="KW-0233">DNA recombination</keyword>
<dbReference type="RefSeq" id="WP_075729082.1">
    <property type="nucleotide sequence ID" value="NZ_BJNB01000081.1"/>
</dbReference>
<dbReference type="GO" id="GO:0003677">
    <property type="term" value="F:DNA binding"/>
    <property type="evidence" value="ECO:0007669"/>
    <property type="project" value="UniProtKB-UniRule"/>
</dbReference>
<evidence type="ECO:0000313" key="8">
    <source>
        <dbReference type="Proteomes" id="UP000315353"/>
    </source>
</evidence>
<dbReference type="PROSITE" id="PS01007">
    <property type="entry name" value="TRANSPOSASE_MUTATOR"/>
    <property type="match status" value="1"/>
</dbReference>
<protein>
    <recommendedName>
        <fullName evidence="6">Mutator family transposase</fullName>
    </recommendedName>
</protein>
<dbReference type="PANTHER" id="PTHR33217:SF7">
    <property type="entry name" value="TRANSPOSASE FOR INSERTION SEQUENCE ELEMENT IS1081"/>
    <property type="match status" value="1"/>
</dbReference>
<gene>
    <name evidence="7" type="ORF">CFL01nite_24240</name>
</gene>
<comment type="caution">
    <text evidence="7">The sequence shown here is derived from an EMBL/GenBank/DDBJ whole genome shotgun (WGS) entry which is preliminary data.</text>
</comment>
<evidence type="ECO:0000256" key="6">
    <source>
        <dbReference type="RuleBase" id="RU365089"/>
    </source>
</evidence>
<evidence type="ECO:0000256" key="5">
    <source>
        <dbReference type="ARBA" id="ARBA00023172"/>
    </source>
</evidence>
<dbReference type="Proteomes" id="UP000315353">
    <property type="component" value="Unassembled WGS sequence"/>
</dbReference>
<dbReference type="GO" id="GO:0006313">
    <property type="term" value="P:DNA transposition"/>
    <property type="evidence" value="ECO:0007669"/>
    <property type="project" value="UniProtKB-UniRule"/>
</dbReference>
<comment type="similarity">
    <text evidence="2 6">Belongs to the transposase mutator family.</text>
</comment>
<name>A0AB73BAW6_CORFL</name>
<proteinExistence type="inferred from homology"/>
<dbReference type="InterPro" id="IPR001207">
    <property type="entry name" value="Transposase_mutator"/>
</dbReference>
<dbReference type="AlphaFoldDB" id="A0AB73BAW6"/>
<keyword evidence="6" id="KW-0814">Transposable element</keyword>
<evidence type="ECO:0000313" key="7">
    <source>
        <dbReference type="EMBL" id="GEB98929.1"/>
    </source>
</evidence>
<reference evidence="7 8" key="1">
    <citation type="submission" date="2019-06" db="EMBL/GenBank/DDBJ databases">
        <title>Whole genome shotgun sequence of Corynebacterium flavescens NBRC 14136.</title>
        <authorList>
            <person name="Hosoyama A."/>
            <person name="Uohara A."/>
            <person name="Ohji S."/>
            <person name="Ichikawa N."/>
        </authorList>
    </citation>
    <scope>NUCLEOTIDE SEQUENCE [LARGE SCALE GENOMIC DNA]</scope>
    <source>
        <strain evidence="7 8">NBRC 14136</strain>
    </source>
</reference>
<accession>A0AB73BAW6</accession>